<reference evidence="2 3" key="1">
    <citation type="submission" date="2018-08" db="EMBL/GenBank/DDBJ databases">
        <title>Sphingobium sp. EO9.</title>
        <authorList>
            <person name="Park Y."/>
            <person name="Kim K.H."/>
            <person name="Jeon C.O."/>
        </authorList>
    </citation>
    <scope>NUCLEOTIDE SEQUENCE [LARGE SCALE GENOMIC DNA]</scope>
    <source>
        <strain evidence="2 3">EO9</strain>
    </source>
</reference>
<keyword evidence="3" id="KW-1185">Reference proteome</keyword>
<organism evidence="2 3">
    <name type="scientific">Sphingobium terrigena</name>
    <dbReference type="NCBI Taxonomy" id="2304063"/>
    <lineage>
        <taxon>Bacteria</taxon>
        <taxon>Pseudomonadati</taxon>
        <taxon>Pseudomonadota</taxon>
        <taxon>Alphaproteobacteria</taxon>
        <taxon>Sphingomonadales</taxon>
        <taxon>Sphingomonadaceae</taxon>
        <taxon>Sphingobium</taxon>
    </lineage>
</organism>
<dbReference type="OrthoDB" id="564699at2"/>
<dbReference type="Gene3D" id="4.10.1090.10">
    <property type="entry name" value="Endosialidase, domain 4"/>
    <property type="match status" value="1"/>
</dbReference>
<dbReference type="CDD" id="cd10144">
    <property type="entry name" value="Peptidase_S74_CIMCD"/>
    <property type="match status" value="1"/>
</dbReference>
<dbReference type="Gene3D" id="1.20.5.100">
    <property type="entry name" value="Cytochrome c1, transmembrane anchor, C-terminal"/>
    <property type="match status" value="1"/>
</dbReference>
<comment type="caution">
    <text evidence="2">The sequence shown here is derived from an EMBL/GenBank/DDBJ whole genome shotgun (WGS) entry which is preliminary data.</text>
</comment>
<evidence type="ECO:0000313" key="3">
    <source>
        <dbReference type="Proteomes" id="UP000283469"/>
    </source>
</evidence>
<dbReference type="AlphaFoldDB" id="A0A418YWG1"/>
<dbReference type="Proteomes" id="UP000283469">
    <property type="component" value="Unassembled WGS sequence"/>
</dbReference>
<dbReference type="Pfam" id="PF13884">
    <property type="entry name" value="Peptidase_S74"/>
    <property type="match status" value="1"/>
</dbReference>
<evidence type="ECO:0000313" key="2">
    <source>
        <dbReference type="EMBL" id="RJG56731.1"/>
    </source>
</evidence>
<dbReference type="PROSITE" id="PS51688">
    <property type="entry name" value="ICA"/>
    <property type="match status" value="1"/>
</dbReference>
<dbReference type="InterPro" id="IPR030392">
    <property type="entry name" value="S74_ICA"/>
</dbReference>
<accession>A0A418YWG1</accession>
<feature type="domain" description="Peptidase S74" evidence="1">
    <location>
        <begin position="503"/>
        <end position="614"/>
    </location>
</feature>
<protein>
    <recommendedName>
        <fullName evidence="1">Peptidase S74 domain-containing protein</fullName>
    </recommendedName>
</protein>
<dbReference type="Gene3D" id="1.20.5.1240">
    <property type="entry name" value="Endo-n-acetylneuraminidase"/>
    <property type="match status" value="1"/>
</dbReference>
<proteinExistence type="predicted"/>
<sequence length="623" mass="62729">MAITGLEMVDLVREVCHDGGAGPLLLGGAVLGYRGFAASVGAGAAFPYAILSVVHPAEWECGVGGLDVEGRLARTPTASSAGGAAVDFAVGEKLVVLTPHADWLAAVEAHGHGIGEIGGLAAALAGKQAASGELDAIAALATSGFGRGALVQADAAAMRAYIGAGTSSTVGTVTQVAGSGGTTGLTVNGGPVTGAGTLTLGGTLAIEHGGTGAVSAAGARTALGLGSAATQAVGTSGASVPLLNGANSFSATTTFSSNCVSTRVGQAIEVGHYLRADAGYNCRHYYQTGTSTRWDVGKTAAAESGSDAGSNFTFNRYGDSGAYISTVLTLSRSSGLATFGHGVALSSTSAALTVGNGASATLGSVAPLAWVSARANSQSNANTTPQESLRLSWQEGSQDLGVGEGNAINFSASLAGDGTVFYPVCQIASYKEASADSDRRSSLIFSTSDDGTVAVSEKMRITAATGVMVNAVLQPLTDNVRTLGSAASRWSVIYAATGTINTSDARAKCDVAAVDDALLDAWGDVQWVTYRWRDAVAAKGDEARVHVGLMAQGVRDAIDARLGAGAAVRLGLLCCDDLPDGAVRWGLRYDQCFALEAAWQRRRLDRIEARIDALLAGDGHDAG</sequence>
<gene>
    <name evidence="2" type="ORF">D0Z70_05180</name>
</gene>
<dbReference type="RefSeq" id="WP_147418739.1">
    <property type="nucleotide sequence ID" value="NZ_QVRA01000003.1"/>
</dbReference>
<name>A0A418YWG1_9SPHN</name>
<evidence type="ECO:0000259" key="1">
    <source>
        <dbReference type="PROSITE" id="PS51688"/>
    </source>
</evidence>
<dbReference type="EMBL" id="QVRA01000003">
    <property type="protein sequence ID" value="RJG56731.1"/>
    <property type="molecule type" value="Genomic_DNA"/>
</dbReference>
<dbReference type="InterPro" id="IPR044914">
    <property type="entry name" value="Endosialidase_C_dom_sf"/>
</dbReference>